<evidence type="ECO:0000256" key="6">
    <source>
        <dbReference type="ARBA" id="ARBA00023136"/>
    </source>
</evidence>
<dbReference type="PROSITE" id="PS50216">
    <property type="entry name" value="DHHC"/>
    <property type="match status" value="1"/>
</dbReference>
<keyword evidence="3 11" id="KW-0808">Transferase</keyword>
<keyword evidence="7" id="KW-0564">Palmitate</keyword>
<protein>
    <recommendedName>
        <fullName evidence="11">S-acyltransferase</fullName>
        <ecNumber evidence="11">2.3.1.225</ecNumber>
    </recommendedName>
    <alternativeName>
        <fullName evidence="11">Palmitoyltransferase</fullName>
    </alternativeName>
</protein>
<keyword evidence="6 11" id="KW-0472">Membrane</keyword>
<reference evidence="14" key="1">
    <citation type="journal article" date="2012" name="Nat. Commun.">
        <title>The genome of Prunus mume.</title>
        <authorList>
            <person name="Zhang Q."/>
            <person name="Chen W."/>
            <person name="Sun L."/>
            <person name="Zhao F."/>
            <person name="Huang B."/>
            <person name="Yang W."/>
            <person name="Tao Y."/>
            <person name="Wang J."/>
            <person name="Yuan Z."/>
            <person name="Fan G."/>
            <person name="Xing Z."/>
            <person name="Han C."/>
            <person name="Pan H."/>
            <person name="Zhong X."/>
            <person name="Shi W."/>
            <person name="Liang X."/>
            <person name="Du D."/>
            <person name="Sun F."/>
            <person name="Xu Z."/>
            <person name="Hao R."/>
            <person name="Lv T."/>
            <person name="Lv Y."/>
            <person name="Zheng Z."/>
            <person name="Sun M."/>
            <person name="Luo L."/>
            <person name="Cai M."/>
            <person name="Gao Y."/>
            <person name="Wang J."/>
            <person name="Yin Y."/>
            <person name="Xu X."/>
            <person name="Cheng T."/>
            <person name="Wang J."/>
        </authorList>
    </citation>
    <scope>NUCLEOTIDE SEQUENCE [LARGE SCALE GENOMIC DNA]</scope>
</reference>
<evidence type="ECO:0000256" key="8">
    <source>
        <dbReference type="ARBA" id="ARBA00023288"/>
    </source>
</evidence>
<accession>A0ABM0PC80</accession>
<feature type="compositionally biased region" description="Basic and acidic residues" evidence="12">
    <location>
        <begin position="249"/>
        <end position="262"/>
    </location>
</feature>
<organism evidence="14 15">
    <name type="scientific">Prunus mume</name>
    <name type="common">Japanese apricot</name>
    <name type="synonym">Armeniaca mume</name>
    <dbReference type="NCBI Taxonomy" id="102107"/>
    <lineage>
        <taxon>Eukaryota</taxon>
        <taxon>Viridiplantae</taxon>
        <taxon>Streptophyta</taxon>
        <taxon>Embryophyta</taxon>
        <taxon>Tracheophyta</taxon>
        <taxon>Spermatophyta</taxon>
        <taxon>Magnoliopsida</taxon>
        <taxon>eudicotyledons</taxon>
        <taxon>Gunneridae</taxon>
        <taxon>Pentapetalae</taxon>
        <taxon>rosids</taxon>
        <taxon>fabids</taxon>
        <taxon>Rosales</taxon>
        <taxon>Rosaceae</taxon>
        <taxon>Amygdaloideae</taxon>
        <taxon>Amygdaleae</taxon>
        <taxon>Prunus</taxon>
    </lineage>
</organism>
<comment type="similarity">
    <text evidence="2 11">Belongs to the DHHC palmitoyltransferase family.</text>
</comment>
<dbReference type="InterPro" id="IPR001594">
    <property type="entry name" value="Palmitoyltrfase_DHHC"/>
</dbReference>
<dbReference type="InterPro" id="IPR039859">
    <property type="entry name" value="PFA4/ZDH16/20/ERF2-like"/>
</dbReference>
<dbReference type="EC" id="2.3.1.225" evidence="11"/>
<sequence length="298" mass="34082">MDRMPSIPVRVKYCDTCMLYRPPRCSHCSICNNCVERFDHHCPWVGQCIGQCNYRYFFLFVSSATLLCIYVFSLSALYIKILMDDYHGTVWKAMKESPASVILMAYCFISLWFVGGLTGFHLYLIGTNQTTYENFRYRADNRINVYNRGCLNNFLEVFCTELKPSRNNFRAFVEEELQRPPPLPTAREIESDELGGDPRSKVEDDLDIGEDLLKISQRRNIEEIDEDIRSRGSNGPPHNTSEVDSALGSDHRAPTIRSDARHSSWGRRSGSWEIAPEVIGNTNVTEGRGHVTSKDVVQ</sequence>
<dbReference type="GeneID" id="103336238"/>
<comment type="domain">
    <text evidence="11">The DHHC domain is required for palmitoyltransferase activity.</text>
</comment>
<evidence type="ECO:0000256" key="9">
    <source>
        <dbReference type="ARBA" id="ARBA00023315"/>
    </source>
</evidence>
<keyword evidence="9 11" id="KW-0012">Acyltransferase</keyword>
<evidence type="ECO:0000259" key="13">
    <source>
        <dbReference type="Pfam" id="PF01529"/>
    </source>
</evidence>
<dbReference type="PANTHER" id="PTHR22883:SF43">
    <property type="entry name" value="PALMITOYLTRANSFERASE APP"/>
    <property type="match status" value="1"/>
</dbReference>
<feature type="region of interest" description="Disordered" evidence="12">
    <location>
        <begin position="175"/>
        <end position="206"/>
    </location>
</feature>
<keyword evidence="5 11" id="KW-1133">Transmembrane helix</keyword>
<dbReference type="Proteomes" id="UP000694861">
    <property type="component" value="Linkage group LG6"/>
</dbReference>
<reference evidence="15" key="2">
    <citation type="submission" date="2025-08" db="UniProtKB">
        <authorList>
            <consortium name="RefSeq"/>
        </authorList>
    </citation>
    <scope>IDENTIFICATION</scope>
</reference>
<proteinExistence type="inferred from homology"/>
<evidence type="ECO:0000256" key="12">
    <source>
        <dbReference type="SAM" id="MobiDB-lite"/>
    </source>
</evidence>
<keyword evidence="4 11" id="KW-0812">Transmembrane</keyword>
<evidence type="ECO:0000256" key="2">
    <source>
        <dbReference type="ARBA" id="ARBA00008574"/>
    </source>
</evidence>
<dbReference type="Pfam" id="PF01529">
    <property type="entry name" value="DHHC"/>
    <property type="match status" value="1"/>
</dbReference>
<keyword evidence="8" id="KW-0449">Lipoprotein</keyword>
<evidence type="ECO:0000313" key="14">
    <source>
        <dbReference type="Proteomes" id="UP000694861"/>
    </source>
</evidence>
<name>A0ABM0PC80_PRUMU</name>
<feature type="domain" description="Palmitoyltransferase DHHC" evidence="13">
    <location>
        <begin position="12"/>
        <end position="136"/>
    </location>
</feature>
<feature type="region of interest" description="Disordered" evidence="12">
    <location>
        <begin position="226"/>
        <end position="298"/>
    </location>
</feature>
<comment type="catalytic activity">
    <reaction evidence="10 11">
        <text>L-cysteinyl-[protein] + hexadecanoyl-CoA = S-hexadecanoyl-L-cysteinyl-[protein] + CoA</text>
        <dbReference type="Rhea" id="RHEA:36683"/>
        <dbReference type="Rhea" id="RHEA-COMP:10131"/>
        <dbReference type="Rhea" id="RHEA-COMP:11032"/>
        <dbReference type="ChEBI" id="CHEBI:29950"/>
        <dbReference type="ChEBI" id="CHEBI:57287"/>
        <dbReference type="ChEBI" id="CHEBI:57379"/>
        <dbReference type="ChEBI" id="CHEBI:74151"/>
        <dbReference type="EC" id="2.3.1.225"/>
    </reaction>
</comment>
<evidence type="ECO:0000256" key="10">
    <source>
        <dbReference type="ARBA" id="ARBA00048048"/>
    </source>
</evidence>
<comment type="subcellular location">
    <subcellularLocation>
        <location evidence="1">Endomembrane system</location>
        <topology evidence="1">Multi-pass membrane protein</topology>
    </subcellularLocation>
</comment>
<feature type="transmembrane region" description="Helical" evidence="11">
    <location>
        <begin position="56"/>
        <end position="79"/>
    </location>
</feature>
<feature type="compositionally biased region" description="Polar residues" evidence="12">
    <location>
        <begin position="231"/>
        <end position="243"/>
    </location>
</feature>
<dbReference type="RefSeq" id="XP_008237501.2">
    <property type="nucleotide sequence ID" value="XM_008239279.2"/>
</dbReference>
<dbReference type="PANTHER" id="PTHR22883">
    <property type="entry name" value="ZINC FINGER DHHC DOMAIN CONTAINING PROTEIN"/>
    <property type="match status" value="1"/>
</dbReference>
<feature type="transmembrane region" description="Helical" evidence="11">
    <location>
        <begin position="99"/>
        <end position="126"/>
    </location>
</feature>
<feature type="compositionally biased region" description="Basic and acidic residues" evidence="12">
    <location>
        <begin position="287"/>
        <end position="298"/>
    </location>
</feature>
<evidence type="ECO:0000256" key="11">
    <source>
        <dbReference type="RuleBase" id="RU079119"/>
    </source>
</evidence>
<gene>
    <name evidence="15" type="primary">LOC103336238</name>
</gene>
<evidence type="ECO:0000256" key="3">
    <source>
        <dbReference type="ARBA" id="ARBA00022679"/>
    </source>
</evidence>
<evidence type="ECO:0000256" key="5">
    <source>
        <dbReference type="ARBA" id="ARBA00022989"/>
    </source>
</evidence>
<evidence type="ECO:0000256" key="7">
    <source>
        <dbReference type="ARBA" id="ARBA00023139"/>
    </source>
</evidence>
<evidence type="ECO:0000313" key="15">
    <source>
        <dbReference type="RefSeq" id="XP_008237501.2"/>
    </source>
</evidence>
<evidence type="ECO:0000256" key="1">
    <source>
        <dbReference type="ARBA" id="ARBA00004127"/>
    </source>
</evidence>
<evidence type="ECO:0000256" key="4">
    <source>
        <dbReference type="ARBA" id="ARBA00022692"/>
    </source>
</evidence>
<keyword evidence="14" id="KW-1185">Reference proteome</keyword>